<dbReference type="InterPro" id="IPR020846">
    <property type="entry name" value="MFS_dom"/>
</dbReference>
<dbReference type="Pfam" id="PF07690">
    <property type="entry name" value="MFS_1"/>
    <property type="match status" value="1"/>
</dbReference>
<feature type="transmembrane region" description="Helical" evidence="5">
    <location>
        <begin position="69"/>
        <end position="89"/>
    </location>
</feature>
<dbReference type="InterPro" id="IPR051337">
    <property type="entry name" value="OPA_Antiporter"/>
</dbReference>
<keyword evidence="4 5" id="KW-0472">Membrane</keyword>
<evidence type="ECO:0000256" key="4">
    <source>
        <dbReference type="ARBA" id="ARBA00023136"/>
    </source>
</evidence>
<dbReference type="SUPFAM" id="SSF103473">
    <property type="entry name" value="MFS general substrate transporter"/>
    <property type="match status" value="1"/>
</dbReference>
<feature type="transmembrane region" description="Helical" evidence="5">
    <location>
        <begin position="412"/>
        <end position="437"/>
    </location>
</feature>
<feature type="domain" description="Major facilitator superfamily (MFS) profile" evidence="6">
    <location>
        <begin position="28"/>
        <end position="442"/>
    </location>
</feature>
<feature type="transmembrane region" description="Helical" evidence="5">
    <location>
        <begin position="150"/>
        <end position="170"/>
    </location>
</feature>
<feature type="transmembrane region" description="Helical" evidence="5">
    <location>
        <begin position="322"/>
        <end position="341"/>
    </location>
</feature>
<keyword evidence="8" id="KW-1185">Reference proteome</keyword>
<evidence type="ECO:0000259" key="6">
    <source>
        <dbReference type="PROSITE" id="PS50850"/>
    </source>
</evidence>
<feature type="transmembrane region" description="Helical" evidence="5">
    <location>
        <begin position="296"/>
        <end position="313"/>
    </location>
</feature>
<evidence type="ECO:0000256" key="2">
    <source>
        <dbReference type="ARBA" id="ARBA00022692"/>
    </source>
</evidence>
<evidence type="ECO:0000256" key="3">
    <source>
        <dbReference type="ARBA" id="ARBA00022989"/>
    </source>
</evidence>
<comment type="subcellular location">
    <subcellularLocation>
        <location evidence="1">Endomembrane system</location>
        <topology evidence="1">Multi-pass membrane protein</topology>
    </subcellularLocation>
</comment>
<accession>A0ABT6FG09</accession>
<feature type="transmembrane region" description="Helical" evidence="5">
    <location>
        <begin position="191"/>
        <end position="210"/>
    </location>
</feature>
<reference evidence="7 8" key="1">
    <citation type="submission" date="2023-03" db="EMBL/GenBank/DDBJ databases">
        <title>Paludisphaera mucosa sp. nov. a novel planctomycete from northern fen.</title>
        <authorList>
            <person name="Ivanova A."/>
        </authorList>
    </citation>
    <scope>NUCLEOTIDE SEQUENCE [LARGE SCALE GENOMIC DNA]</scope>
    <source>
        <strain evidence="7 8">Pla2</strain>
    </source>
</reference>
<dbReference type="RefSeq" id="WP_277862812.1">
    <property type="nucleotide sequence ID" value="NZ_JARRAG010000002.1"/>
</dbReference>
<evidence type="ECO:0000313" key="7">
    <source>
        <dbReference type="EMBL" id="MDG3006516.1"/>
    </source>
</evidence>
<proteinExistence type="predicted"/>
<evidence type="ECO:0000256" key="1">
    <source>
        <dbReference type="ARBA" id="ARBA00004127"/>
    </source>
</evidence>
<dbReference type="PANTHER" id="PTHR43826">
    <property type="entry name" value="GLUCOSE-6-PHOSPHATE EXCHANGER SLC37A4"/>
    <property type="match status" value="1"/>
</dbReference>
<feature type="transmembrane region" description="Helical" evidence="5">
    <location>
        <begin position="382"/>
        <end position="406"/>
    </location>
</feature>
<organism evidence="7 8">
    <name type="scientific">Paludisphaera mucosa</name>
    <dbReference type="NCBI Taxonomy" id="3030827"/>
    <lineage>
        <taxon>Bacteria</taxon>
        <taxon>Pseudomonadati</taxon>
        <taxon>Planctomycetota</taxon>
        <taxon>Planctomycetia</taxon>
        <taxon>Isosphaerales</taxon>
        <taxon>Isosphaeraceae</taxon>
        <taxon>Paludisphaera</taxon>
    </lineage>
</organism>
<dbReference type="InterPro" id="IPR036259">
    <property type="entry name" value="MFS_trans_sf"/>
</dbReference>
<feature type="transmembrane region" description="Helical" evidence="5">
    <location>
        <begin position="353"/>
        <end position="375"/>
    </location>
</feature>
<dbReference type="PIRSF" id="PIRSF002808">
    <property type="entry name" value="Hexose_phosphate_transp"/>
    <property type="match status" value="1"/>
</dbReference>
<keyword evidence="2 5" id="KW-0812">Transmembrane</keyword>
<dbReference type="PANTHER" id="PTHR43826:SF8">
    <property type="entry name" value="MAJOR FACILITATOR SUPERFAMILY (MFS) PROFILE DOMAIN-CONTAINING PROTEIN"/>
    <property type="match status" value="1"/>
</dbReference>
<protein>
    <submittedName>
        <fullName evidence="7">MFS transporter</fullName>
    </submittedName>
</protein>
<evidence type="ECO:0000256" key="5">
    <source>
        <dbReference type="SAM" id="Phobius"/>
    </source>
</evidence>
<feature type="transmembrane region" description="Helical" evidence="5">
    <location>
        <begin position="101"/>
        <end position="130"/>
    </location>
</feature>
<evidence type="ECO:0000313" key="8">
    <source>
        <dbReference type="Proteomes" id="UP001216907"/>
    </source>
</evidence>
<dbReference type="Gene3D" id="1.20.1250.20">
    <property type="entry name" value="MFS general substrate transporter like domains"/>
    <property type="match status" value="2"/>
</dbReference>
<dbReference type="PROSITE" id="PS50850">
    <property type="entry name" value="MFS"/>
    <property type="match status" value="1"/>
</dbReference>
<dbReference type="EMBL" id="JARRAG010000002">
    <property type="protein sequence ID" value="MDG3006516.1"/>
    <property type="molecule type" value="Genomic_DNA"/>
</dbReference>
<sequence>MSDTPTAPEPTPTEAPASSRLVRHQFATVALLAAGYTGYYFCRSNFPVCSPMIQEELATRGMTLDQAKLGLGSIITLGALAYSAGKFLGGGITDRLGGSRIFLAGMLGSILCTIAFTFGGSLPFFTIAAVGNRFMQSLGWVGVVRVVSRWFPHRKFGTVMGFVSLSYLFGDALSRKFMKILLDWDFSWRGVYFATAGVLGVMFVVNLFLLRESPADVGEPEPQANPDNLFGAEGSKAEARGLWDVVGPLLRSRVFVYACMLSIGLTLLRETFQNWTPIYFTEDLHLTAAEAADKSAWFPFFGGISVLLVGFLSDKLGRGGRALVIVVGLLAAAVALMFLAMRVPHGTAFGPEAVVALIGFLLVGPYSFLAGAVALDFGGKKGAAAAAGIIDGVSYIGAMLSGLVMAQISVKFGWSGAFAVLAFVALATGGVALTFYLDQRRRLSI</sequence>
<dbReference type="InterPro" id="IPR011701">
    <property type="entry name" value="MFS"/>
</dbReference>
<keyword evidence="3 5" id="KW-1133">Transmembrane helix</keyword>
<dbReference type="InterPro" id="IPR000849">
    <property type="entry name" value="Sugar_P_transporter"/>
</dbReference>
<dbReference type="Proteomes" id="UP001216907">
    <property type="component" value="Unassembled WGS sequence"/>
</dbReference>
<name>A0ABT6FG09_9BACT</name>
<gene>
    <name evidence="7" type="ORF">PZE19_22320</name>
</gene>
<comment type="caution">
    <text evidence="7">The sequence shown here is derived from an EMBL/GenBank/DDBJ whole genome shotgun (WGS) entry which is preliminary data.</text>
</comment>